<dbReference type="RefSeq" id="WP_069442234.1">
    <property type="nucleotide sequence ID" value="NZ_LPWF01000028.1"/>
</dbReference>
<gene>
    <name evidence="1" type="ORF">AUC69_14095</name>
</gene>
<dbReference type="STRING" id="1774969.AUC69_14095"/>
<keyword evidence="2" id="KW-1185">Reference proteome</keyword>
<evidence type="ECO:0000313" key="2">
    <source>
        <dbReference type="Proteomes" id="UP000094472"/>
    </source>
</evidence>
<comment type="caution">
    <text evidence="1">The sequence shown here is derived from an EMBL/GenBank/DDBJ whole genome shotgun (WGS) entry which is preliminary data.</text>
</comment>
<sequence>MDMNEIHDYARRFIGTHGDKAEVEAAQKVAECEKLGEKHHAEDWRRIQAAIKEMRGPHAS</sequence>
<protein>
    <submittedName>
        <fullName evidence="1">Uncharacterized protein</fullName>
    </submittedName>
</protein>
<name>A0A1E3VT51_9HYPH</name>
<accession>A0A1E3VT51</accession>
<dbReference type="AlphaFoldDB" id="A0A1E3VT51"/>
<reference evidence="1 2" key="1">
    <citation type="journal article" date="2016" name="Environ. Microbiol.">
        <title>New Methyloceanibacter diversity from North Sea sediments includes methanotroph containing solely the soluble methane monooxygenase.</title>
        <authorList>
            <person name="Vekeman B."/>
            <person name="Kerckhof F.M."/>
            <person name="Cremers G."/>
            <person name="de Vos P."/>
            <person name="Vandamme P."/>
            <person name="Boon N."/>
            <person name="Op den Camp H.J."/>
            <person name="Heylen K."/>
        </authorList>
    </citation>
    <scope>NUCLEOTIDE SEQUENCE [LARGE SCALE GENOMIC DNA]</scope>
    <source>
        <strain evidence="1 2">R-67175</strain>
    </source>
</reference>
<proteinExistence type="predicted"/>
<dbReference type="Proteomes" id="UP000094472">
    <property type="component" value="Unassembled WGS sequence"/>
</dbReference>
<evidence type="ECO:0000313" key="1">
    <source>
        <dbReference type="EMBL" id="ODR96720.1"/>
    </source>
</evidence>
<organism evidence="1 2">
    <name type="scientific">Methyloceanibacter superfactus</name>
    <dbReference type="NCBI Taxonomy" id="1774969"/>
    <lineage>
        <taxon>Bacteria</taxon>
        <taxon>Pseudomonadati</taxon>
        <taxon>Pseudomonadota</taxon>
        <taxon>Alphaproteobacteria</taxon>
        <taxon>Hyphomicrobiales</taxon>
        <taxon>Hyphomicrobiaceae</taxon>
        <taxon>Methyloceanibacter</taxon>
    </lineage>
</organism>
<dbReference type="EMBL" id="LPWF01000028">
    <property type="protein sequence ID" value="ODR96720.1"/>
    <property type="molecule type" value="Genomic_DNA"/>
</dbReference>